<dbReference type="Proteomes" id="UP000724874">
    <property type="component" value="Unassembled WGS sequence"/>
</dbReference>
<evidence type="ECO:0000256" key="1">
    <source>
        <dbReference type="SAM" id="MobiDB-lite"/>
    </source>
</evidence>
<accession>A0A9P5NGP4</accession>
<gene>
    <name evidence="2" type="ORF">CPB84DRAFT_1750888</name>
</gene>
<feature type="region of interest" description="Disordered" evidence="1">
    <location>
        <begin position="1"/>
        <end position="96"/>
    </location>
</feature>
<comment type="caution">
    <text evidence="2">The sequence shown here is derived from an EMBL/GenBank/DDBJ whole genome shotgun (WGS) entry which is preliminary data.</text>
</comment>
<keyword evidence="3" id="KW-1185">Reference proteome</keyword>
<dbReference type="EMBL" id="JADNYJ010000122">
    <property type="protein sequence ID" value="KAF8882517.1"/>
    <property type="molecule type" value="Genomic_DNA"/>
</dbReference>
<evidence type="ECO:0000313" key="3">
    <source>
        <dbReference type="Proteomes" id="UP000724874"/>
    </source>
</evidence>
<name>A0A9P5NGP4_GYMJU</name>
<proteinExistence type="predicted"/>
<dbReference type="AlphaFoldDB" id="A0A9P5NGP4"/>
<feature type="compositionally biased region" description="Polar residues" evidence="1">
    <location>
        <begin position="70"/>
        <end position="82"/>
    </location>
</feature>
<feature type="compositionally biased region" description="Polar residues" evidence="1">
    <location>
        <begin position="1"/>
        <end position="30"/>
    </location>
</feature>
<protein>
    <submittedName>
        <fullName evidence="2">Uncharacterized protein</fullName>
    </submittedName>
</protein>
<evidence type="ECO:0000313" key="2">
    <source>
        <dbReference type="EMBL" id="KAF8882517.1"/>
    </source>
</evidence>
<dbReference type="OrthoDB" id="3268127at2759"/>
<reference evidence="2" key="1">
    <citation type="submission" date="2020-11" db="EMBL/GenBank/DDBJ databases">
        <authorList>
            <consortium name="DOE Joint Genome Institute"/>
            <person name="Ahrendt S."/>
            <person name="Riley R."/>
            <person name="Andreopoulos W."/>
            <person name="LaButti K."/>
            <person name="Pangilinan J."/>
            <person name="Ruiz-duenas F.J."/>
            <person name="Barrasa J.M."/>
            <person name="Sanchez-Garcia M."/>
            <person name="Camarero S."/>
            <person name="Miyauchi S."/>
            <person name="Serrano A."/>
            <person name="Linde D."/>
            <person name="Babiker R."/>
            <person name="Drula E."/>
            <person name="Ayuso-Fernandez I."/>
            <person name="Pacheco R."/>
            <person name="Padilla G."/>
            <person name="Ferreira P."/>
            <person name="Barriuso J."/>
            <person name="Kellner H."/>
            <person name="Castanera R."/>
            <person name="Alfaro M."/>
            <person name="Ramirez L."/>
            <person name="Pisabarro A.G."/>
            <person name="Kuo A."/>
            <person name="Tritt A."/>
            <person name="Lipzen A."/>
            <person name="He G."/>
            <person name="Yan M."/>
            <person name="Ng V."/>
            <person name="Cullen D."/>
            <person name="Martin F."/>
            <person name="Rosso M.-N."/>
            <person name="Henrissat B."/>
            <person name="Hibbett D."/>
            <person name="Martinez A.T."/>
            <person name="Grigoriev I.V."/>
        </authorList>
    </citation>
    <scope>NUCLEOTIDE SEQUENCE</scope>
    <source>
        <strain evidence="2">AH 44721</strain>
    </source>
</reference>
<organism evidence="2 3">
    <name type="scientific">Gymnopilus junonius</name>
    <name type="common">Spectacular rustgill mushroom</name>
    <name type="synonym">Gymnopilus spectabilis subsp. junonius</name>
    <dbReference type="NCBI Taxonomy" id="109634"/>
    <lineage>
        <taxon>Eukaryota</taxon>
        <taxon>Fungi</taxon>
        <taxon>Dikarya</taxon>
        <taxon>Basidiomycota</taxon>
        <taxon>Agaricomycotina</taxon>
        <taxon>Agaricomycetes</taxon>
        <taxon>Agaricomycetidae</taxon>
        <taxon>Agaricales</taxon>
        <taxon>Agaricineae</taxon>
        <taxon>Hymenogastraceae</taxon>
        <taxon>Gymnopilus</taxon>
    </lineage>
</organism>
<feature type="region of interest" description="Disordered" evidence="1">
    <location>
        <begin position="255"/>
        <end position="281"/>
    </location>
</feature>
<sequence>MQPSSPLYFPQTPSTSRFPLQYKPLNSSPLVDSPGKSSPIVAAQARRKSQYKAQVPVTPLFPRSSSSSRTATQRNFSLNRSPGPNRLLGSAEANPQKALARDRLTRYLEKVGKAREKNVCGRRFLGAKMSDDDVFAMDDDEEEDDEDIMQDELFRRIMANTNRKQKHAYNISYAIEVGSSFDPDLEDVSTWERELVDAEAHATASNTAMQPEEDILTPDELDEQELQEYAEEYARLAPSIASEDVVEDYLFDWSDGEELSPLPPQGPGTQRMGDDDNMDIS</sequence>